<organism evidence="3 4">
    <name type="scientific">Legionella septentrionalis</name>
    <dbReference type="NCBI Taxonomy" id="2498109"/>
    <lineage>
        <taxon>Bacteria</taxon>
        <taxon>Pseudomonadati</taxon>
        <taxon>Pseudomonadota</taxon>
        <taxon>Gammaproteobacteria</taxon>
        <taxon>Legionellales</taxon>
        <taxon>Legionellaceae</taxon>
        <taxon>Legionella</taxon>
    </lineage>
</organism>
<sequence length="368" mass="40509">MKSATTALTKKIKLYEEQLANILRNLEEKHNKATAKYRVQQYADANNQLNTALQYYEETQKKTITIVLEFKQTLEGSTLNEAQQKRLNNITELNAKILRKITLMQQTQIALQKILASLETPNEAKETPRETLSEKKPVEIISQPLEETPLTLPVEIVQEKTPQLPAQKTPPQEVGHDENAMYSPPESLDDEVVPITEIDKVLQALQTWLSQNEPSELHGKINTLISIVVDLREQRQASDEFLSATLNHTHQLLMNNYSIEEYQQEAAKLKSSPTLTLRLLGGVMAAIGLLVLALGVALAPTGVAAVGAVIAGGVFMSAGSGLTAYSFFTKGKHPELGHALADVAASKLNGSTVANHEEENTSLMLQTN</sequence>
<accession>A0A3S0VAT1</accession>
<keyword evidence="4" id="KW-1185">Reference proteome</keyword>
<feature type="coiled-coil region" evidence="1">
    <location>
        <begin position="12"/>
        <end position="62"/>
    </location>
</feature>
<feature type="transmembrane region" description="Helical" evidence="2">
    <location>
        <begin position="305"/>
        <end position="328"/>
    </location>
</feature>
<evidence type="ECO:0000313" key="4">
    <source>
        <dbReference type="Proteomes" id="UP000288012"/>
    </source>
</evidence>
<keyword evidence="2" id="KW-0812">Transmembrane</keyword>
<keyword evidence="1" id="KW-0175">Coiled coil</keyword>
<feature type="transmembrane region" description="Helical" evidence="2">
    <location>
        <begin position="277"/>
        <end position="299"/>
    </location>
</feature>
<dbReference type="EMBL" id="RZGR01000011">
    <property type="protein sequence ID" value="RUQ88684.1"/>
    <property type="molecule type" value="Genomic_DNA"/>
</dbReference>
<reference evidence="3 4" key="1">
    <citation type="submission" date="2018-12" db="EMBL/GenBank/DDBJ databases">
        <title>Legionella sp,whole genome shotgun sequence.</title>
        <authorList>
            <person name="Wu H."/>
        </authorList>
    </citation>
    <scope>NUCLEOTIDE SEQUENCE [LARGE SCALE GENOMIC DNA]</scope>
    <source>
        <strain evidence="4">km714</strain>
    </source>
</reference>
<dbReference type="RefSeq" id="WP_127111208.1">
    <property type="nucleotide sequence ID" value="NZ_RZGR01000011.1"/>
</dbReference>
<protein>
    <submittedName>
        <fullName evidence="3">Uncharacterized protein</fullName>
    </submittedName>
</protein>
<evidence type="ECO:0000256" key="1">
    <source>
        <dbReference type="SAM" id="Coils"/>
    </source>
</evidence>
<comment type="caution">
    <text evidence="3">The sequence shown here is derived from an EMBL/GenBank/DDBJ whole genome shotgun (WGS) entry which is preliminary data.</text>
</comment>
<keyword evidence="2" id="KW-0472">Membrane</keyword>
<proteinExistence type="predicted"/>
<evidence type="ECO:0000313" key="3">
    <source>
        <dbReference type="EMBL" id="RUQ88684.1"/>
    </source>
</evidence>
<evidence type="ECO:0000256" key="2">
    <source>
        <dbReference type="SAM" id="Phobius"/>
    </source>
</evidence>
<dbReference type="Proteomes" id="UP000288012">
    <property type="component" value="Unassembled WGS sequence"/>
</dbReference>
<keyword evidence="2" id="KW-1133">Transmembrane helix</keyword>
<dbReference type="AlphaFoldDB" id="A0A3S0VAT1"/>
<name>A0A3S0VAT1_9GAMM</name>
<gene>
    <name evidence="3" type="ORF">EKM59_05080</name>
</gene>